<dbReference type="AlphaFoldDB" id="A0A9W7CTF7"/>
<sequence>MSLNRFKLLRRCLCFNATPTNLDQDAAARIRPLLNLLKVTGDKYVVVGRDVALDEASVACRSRQGRHMIVFNPTKPTGKYHFRLYMVCCSSTWIALRYKLHCNRNNIADRLKGVIAAAEVQALSQELEEVSKIRQHVLEVVQPMFGSNRVVSLDDYYASVQLPQGLRLKGLYARGTIRMNSKHFPGHTMLDKDDKCVRGEMRQAVSREHGMVAASWCDGNIVHMVTNADASSVSAVTRTVAKGGPRVPSAYMCQGVQSQHARGGQIGPDERKIFYCRRPQLQEVA</sequence>
<proteinExistence type="predicted"/>
<keyword evidence="3" id="KW-1185">Reference proteome</keyword>
<accession>A0A9W7CTF7</accession>
<name>A0A9W7CTF7_9STRA</name>
<reference evidence="2" key="1">
    <citation type="submission" date="2023-04" db="EMBL/GenBank/DDBJ databases">
        <title>Phytophthora fragariaefolia NBRC 109709.</title>
        <authorList>
            <person name="Ichikawa N."/>
            <person name="Sato H."/>
            <person name="Tonouchi N."/>
        </authorList>
    </citation>
    <scope>NUCLEOTIDE SEQUENCE</scope>
    <source>
        <strain evidence="2">NBRC 109709</strain>
    </source>
</reference>
<dbReference type="Proteomes" id="UP001165121">
    <property type="component" value="Unassembled WGS sequence"/>
</dbReference>
<dbReference type="EMBL" id="BSXT01001373">
    <property type="protein sequence ID" value="GMF41763.1"/>
    <property type="molecule type" value="Genomic_DNA"/>
</dbReference>
<gene>
    <name evidence="2" type="ORF">Pfra01_001335600</name>
</gene>
<dbReference type="PANTHER" id="PTHR46599">
    <property type="entry name" value="PIGGYBAC TRANSPOSABLE ELEMENT-DERIVED PROTEIN 4"/>
    <property type="match status" value="1"/>
</dbReference>
<comment type="caution">
    <text evidence="2">The sequence shown here is derived from an EMBL/GenBank/DDBJ whole genome shotgun (WGS) entry which is preliminary data.</text>
</comment>
<dbReference type="PANTHER" id="PTHR46599:SF3">
    <property type="entry name" value="PIGGYBAC TRANSPOSABLE ELEMENT-DERIVED PROTEIN 4"/>
    <property type="match status" value="1"/>
</dbReference>
<evidence type="ECO:0000313" key="3">
    <source>
        <dbReference type="Proteomes" id="UP001165121"/>
    </source>
</evidence>
<dbReference type="InterPro" id="IPR029526">
    <property type="entry name" value="PGBD"/>
</dbReference>
<evidence type="ECO:0000259" key="1">
    <source>
        <dbReference type="Pfam" id="PF13843"/>
    </source>
</evidence>
<protein>
    <submittedName>
        <fullName evidence="2">Unnamed protein product</fullName>
    </submittedName>
</protein>
<feature type="domain" description="PiggyBac transposable element-derived protein" evidence="1">
    <location>
        <begin position="1"/>
        <end position="233"/>
    </location>
</feature>
<dbReference type="Pfam" id="PF13843">
    <property type="entry name" value="DDE_Tnp_1_7"/>
    <property type="match status" value="1"/>
</dbReference>
<organism evidence="2 3">
    <name type="scientific">Phytophthora fragariaefolia</name>
    <dbReference type="NCBI Taxonomy" id="1490495"/>
    <lineage>
        <taxon>Eukaryota</taxon>
        <taxon>Sar</taxon>
        <taxon>Stramenopiles</taxon>
        <taxon>Oomycota</taxon>
        <taxon>Peronosporomycetes</taxon>
        <taxon>Peronosporales</taxon>
        <taxon>Peronosporaceae</taxon>
        <taxon>Phytophthora</taxon>
    </lineage>
</organism>
<evidence type="ECO:0000313" key="2">
    <source>
        <dbReference type="EMBL" id="GMF41763.1"/>
    </source>
</evidence>
<dbReference type="OrthoDB" id="6077919at2759"/>